<keyword evidence="4" id="KW-0255">Endonuclease</keyword>
<dbReference type="AlphaFoldDB" id="A0A7K0K2U2"/>
<dbReference type="Pfam" id="PF07927">
    <property type="entry name" value="HicA_toxin"/>
    <property type="match status" value="1"/>
</dbReference>
<protein>
    <submittedName>
        <fullName evidence="8">Type II toxin-antitoxin system HicA family toxin</fullName>
    </submittedName>
</protein>
<dbReference type="EMBL" id="VUMY01000009">
    <property type="protein sequence ID" value="MST49811.1"/>
    <property type="molecule type" value="Genomic_DNA"/>
</dbReference>
<evidence type="ECO:0000313" key="9">
    <source>
        <dbReference type="Proteomes" id="UP000442535"/>
    </source>
</evidence>
<evidence type="ECO:0000256" key="7">
    <source>
        <dbReference type="ARBA" id="ARBA00023016"/>
    </source>
</evidence>
<keyword evidence="6" id="KW-0694">RNA-binding</keyword>
<dbReference type="RefSeq" id="WP_154544838.1">
    <property type="nucleotide sequence ID" value="NZ_JAQYQY010000038.1"/>
</dbReference>
<dbReference type="Gene3D" id="3.30.920.30">
    <property type="entry name" value="Hypothetical protein"/>
    <property type="match status" value="1"/>
</dbReference>
<keyword evidence="5" id="KW-0378">Hydrolase</keyword>
<keyword evidence="2" id="KW-1277">Toxin-antitoxin system</keyword>
<dbReference type="GO" id="GO:0016787">
    <property type="term" value="F:hydrolase activity"/>
    <property type="evidence" value="ECO:0007669"/>
    <property type="project" value="UniProtKB-KW"/>
</dbReference>
<proteinExistence type="inferred from homology"/>
<keyword evidence="9" id="KW-1185">Reference proteome</keyword>
<dbReference type="GO" id="GO:0003729">
    <property type="term" value="F:mRNA binding"/>
    <property type="evidence" value="ECO:0007669"/>
    <property type="project" value="InterPro"/>
</dbReference>
<evidence type="ECO:0000256" key="6">
    <source>
        <dbReference type="ARBA" id="ARBA00022884"/>
    </source>
</evidence>
<accession>A0A7K0K2U2</accession>
<comment type="similarity">
    <text evidence="1">Belongs to the HicA mRNA interferase family.</text>
</comment>
<name>A0A7K0K2U2_9ACTO</name>
<dbReference type="GO" id="GO:0004519">
    <property type="term" value="F:endonuclease activity"/>
    <property type="evidence" value="ECO:0007669"/>
    <property type="project" value="UniProtKB-KW"/>
</dbReference>
<evidence type="ECO:0000256" key="3">
    <source>
        <dbReference type="ARBA" id="ARBA00022722"/>
    </source>
</evidence>
<evidence type="ECO:0000256" key="5">
    <source>
        <dbReference type="ARBA" id="ARBA00022801"/>
    </source>
</evidence>
<dbReference type="Proteomes" id="UP000442535">
    <property type="component" value="Unassembled WGS sequence"/>
</dbReference>
<dbReference type="InterPro" id="IPR038570">
    <property type="entry name" value="HicA_sf"/>
</dbReference>
<gene>
    <name evidence="8" type="ORF">FYJ63_06120</name>
</gene>
<evidence type="ECO:0000313" key="8">
    <source>
        <dbReference type="EMBL" id="MST49811.1"/>
    </source>
</evidence>
<dbReference type="SUPFAM" id="SSF54786">
    <property type="entry name" value="YcfA/nrd intein domain"/>
    <property type="match status" value="1"/>
</dbReference>
<evidence type="ECO:0000256" key="2">
    <source>
        <dbReference type="ARBA" id="ARBA00022649"/>
    </source>
</evidence>
<reference evidence="8 9" key="1">
    <citation type="submission" date="2019-08" db="EMBL/GenBank/DDBJ databases">
        <title>In-depth cultivation of the pig gut microbiome towards novel bacterial diversity and tailored functional studies.</title>
        <authorList>
            <person name="Wylensek D."/>
            <person name="Hitch T.C.A."/>
            <person name="Clavel T."/>
        </authorList>
    </citation>
    <scope>NUCLEOTIDE SEQUENCE [LARGE SCALE GENOMIC DNA]</scope>
    <source>
        <strain evidence="8 9">RF-GAM-744-WT-7</strain>
    </source>
</reference>
<evidence type="ECO:0000256" key="1">
    <source>
        <dbReference type="ARBA" id="ARBA00006620"/>
    </source>
</evidence>
<keyword evidence="3" id="KW-0540">Nuclease</keyword>
<keyword evidence="7" id="KW-0346">Stress response</keyword>
<evidence type="ECO:0000256" key="4">
    <source>
        <dbReference type="ARBA" id="ARBA00022759"/>
    </source>
</evidence>
<organism evidence="8 9">
    <name type="scientific">Mobiluncus porci</name>
    <dbReference type="NCBI Taxonomy" id="2652278"/>
    <lineage>
        <taxon>Bacteria</taxon>
        <taxon>Bacillati</taxon>
        <taxon>Actinomycetota</taxon>
        <taxon>Actinomycetes</taxon>
        <taxon>Actinomycetales</taxon>
        <taxon>Actinomycetaceae</taxon>
        <taxon>Mobiluncus</taxon>
    </lineage>
</organism>
<sequence>MVAAQDTRRVVKLLRKAGWKPIRHAGSHTTWESPTGVKFTLADGHKTISAGVYRELLKVMEGSGQ</sequence>
<dbReference type="InterPro" id="IPR012933">
    <property type="entry name" value="HicA_mRNA_interferase"/>
</dbReference>
<comment type="caution">
    <text evidence="8">The sequence shown here is derived from an EMBL/GenBank/DDBJ whole genome shotgun (WGS) entry which is preliminary data.</text>
</comment>